<dbReference type="HAMAP" id="MF_01039">
    <property type="entry name" value="PGAM_GpmA"/>
    <property type="match status" value="1"/>
</dbReference>
<evidence type="ECO:0000313" key="12">
    <source>
        <dbReference type="Proteomes" id="UP000031184"/>
    </source>
</evidence>
<dbReference type="InterPro" id="IPR005952">
    <property type="entry name" value="Phosphogly_mut1"/>
</dbReference>
<evidence type="ECO:0000256" key="2">
    <source>
        <dbReference type="ARBA" id="ARBA00006717"/>
    </source>
</evidence>
<evidence type="ECO:0000313" key="11">
    <source>
        <dbReference type="EMBL" id="KID48071.1"/>
    </source>
</evidence>
<feature type="binding site" evidence="6 8">
    <location>
        <position position="59"/>
    </location>
    <ligand>
        <name>substrate</name>
    </ligand>
</feature>
<feature type="binding site" evidence="6 8">
    <location>
        <begin position="113"/>
        <end position="114"/>
    </location>
    <ligand>
        <name>substrate</name>
    </ligand>
</feature>
<name>A0A017H4F0_9FUSO</name>
<dbReference type="SMART" id="SM00855">
    <property type="entry name" value="PGAM"/>
    <property type="match status" value="1"/>
</dbReference>
<evidence type="ECO:0000256" key="6">
    <source>
        <dbReference type="HAMAP-Rule" id="MF_01039"/>
    </source>
</evidence>
<dbReference type="AlphaFoldDB" id="A0A017H4F0"/>
<dbReference type="NCBIfam" id="TIGR01258">
    <property type="entry name" value="pgm_1"/>
    <property type="match status" value="1"/>
</dbReference>
<evidence type="ECO:0000256" key="1">
    <source>
        <dbReference type="ARBA" id="ARBA00000380"/>
    </source>
</evidence>
<feature type="active site" description="Tele-phosphohistidine intermediate" evidence="6 7">
    <location>
        <position position="8"/>
    </location>
</feature>
<evidence type="ECO:0000256" key="8">
    <source>
        <dbReference type="PIRSR" id="PIRSR613078-2"/>
    </source>
</evidence>
<dbReference type="InterPro" id="IPR013078">
    <property type="entry name" value="His_Pase_superF_clade-1"/>
</dbReference>
<dbReference type="Gene3D" id="3.40.50.1240">
    <property type="entry name" value="Phosphoglycerate mutase-like"/>
    <property type="match status" value="1"/>
</dbReference>
<evidence type="ECO:0000256" key="5">
    <source>
        <dbReference type="ARBA" id="ARBA00023235"/>
    </source>
</evidence>
<evidence type="ECO:0000256" key="10">
    <source>
        <dbReference type="RuleBase" id="RU004512"/>
    </source>
</evidence>
<comment type="pathway">
    <text evidence="6 10">Carbohydrate degradation; glycolysis; pyruvate from D-glyceraldehyde 3-phosphate: step 3/5.</text>
</comment>
<evidence type="ECO:0000256" key="4">
    <source>
        <dbReference type="ARBA" id="ARBA00023152"/>
    </source>
</evidence>
<comment type="caution">
    <text evidence="11">The sequence shown here is derived from an EMBL/GenBank/DDBJ whole genome shotgun (WGS) entry which is preliminary data.</text>
</comment>
<accession>A0A017H4F0</accession>
<dbReference type="RefSeq" id="WP_005953529.1">
    <property type="nucleotide sequence ID" value="NZ_AOJP01000014.1"/>
</dbReference>
<feature type="binding site" evidence="6 8">
    <location>
        <begin position="7"/>
        <end position="14"/>
    </location>
    <ligand>
        <name>substrate</name>
    </ligand>
</feature>
<dbReference type="GO" id="GO:0006096">
    <property type="term" value="P:glycolytic process"/>
    <property type="evidence" value="ECO:0007669"/>
    <property type="project" value="UniProtKB-UniRule"/>
</dbReference>
<dbReference type="NCBIfam" id="NF010713">
    <property type="entry name" value="PRK14115.1"/>
    <property type="match status" value="1"/>
</dbReference>
<dbReference type="PROSITE" id="PS00175">
    <property type="entry name" value="PG_MUTASE"/>
    <property type="match status" value="1"/>
</dbReference>
<dbReference type="CDD" id="cd07067">
    <property type="entry name" value="HP_PGM_like"/>
    <property type="match status" value="1"/>
</dbReference>
<feature type="binding site" evidence="6 8">
    <location>
        <begin position="20"/>
        <end position="21"/>
    </location>
    <ligand>
        <name>substrate</name>
    </ligand>
</feature>
<keyword evidence="3 6" id="KW-0312">Gluconeogenesis</keyword>
<dbReference type="EMBL" id="AUZI01000032">
    <property type="protein sequence ID" value="KID48071.1"/>
    <property type="molecule type" value="Genomic_DNA"/>
</dbReference>
<keyword evidence="5 6" id="KW-0413">Isomerase</keyword>
<dbReference type="SUPFAM" id="SSF53254">
    <property type="entry name" value="Phosphoglycerate mutase-like"/>
    <property type="match status" value="1"/>
</dbReference>
<dbReference type="GO" id="GO:0006094">
    <property type="term" value="P:gluconeogenesis"/>
    <property type="evidence" value="ECO:0007669"/>
    <property type="project" value="UniProtKB-UniRule"/>
</dbReference>
<dbReference type="UniPathway" id="UPA00109">
    <property type="reaction ID" value="UER00186"/>
</dbReference>
<feature type="binding site" evidence="6 8">
    <location>
        <begin position="86"/>
        <end position="89"/>
    </location>
    <ligand>
        <name>substrate</name>
    </ligand>
</feature>
<feature type="active site" description="Proton donor/acceptor" evidence="6 7">
    <location>
        <position position="86"/>
    </location>
</feature>
<dbReference type="Proteomes" id="UP000031184">
    <property type="component" value="Unassembled WGS sequence"/>
</dbReference>
<organism evidence="11 12">
    <name type="scientific">Fusobacterium necrophorum subsp. funduliforme B35</name>
    <dbReference type="NCBI Taxonomy" id="1226633"/>
    <lineage>
        <taxon>Bacteria</taxon>
        <taxon>Fusobacteriati</taxon>
        <taxon>Fusobacteriota</taxon>
        <taxon>Fusobacteriia</taxon>
        <taxon>Fusobacteriales</taxon>
        <taxon>Fusobacteriaceae</taxon>
        <taxon>Fusobacterium</taxon>
    </lineage>
</organism>
<keyword evidence="4 6" id="KW-0324">Glycolysis</keyword>
<evidence type="ECO:0000256" key="9">
    <source>
        <dbReference type="PIRSR" id="PIRSR613078-3"/>
    </source>
</evidence>
<feature type="binding site" evidence="6 8">
    <location>
        <position position="97"/>
    </location>
    <ligand>
        <name>substrate</name>
    </ligand>
</feature>
<sequence>MKLVLVRHGQSEWNLQNRFTGWADVDLSEMGIREAKDAGKALLSQKINFDLCFTSYQKRAIKTLQYILEELDMLYLPVLKTWKLNERHYGALQGLNKAETAKKYGEEQVHIWRRSFDIQPPAMDKEDERSARKDPKYKDLKDSEIPLAESLKDTIARVLPYWNENISPEIRKGKNILIVAHGNSLRALVKHLLKISDEKIMELNLPTGKPLVFEITEELKITAAPKFFEE</sequence>
<gene>
    <name evidence="6 11" type="primary">gpmA</name>
    <name evidence="11" type="ORF">C095_11745</name>
</gene>
<feature type="binding site" evidence="6 8">
    <location>
        <begin position="182"/>
        <end position="183"/>
    </location>
    <ligand>
        <name>substrate</name>
    </ligand>
</feature>
<dbReference type="InterPro" id="IPR029033">
    <property type="entry name" value="His_PPase_superfam"/>
</dbReference>
<dbReference type="GO" id="GO:0004619">
    <property type="term" value="F:phosphoglycerate mutase activity"/>
    <property type="evidence" value="ECO:0007669"/>
    <property type="project" value="UniProtKB-UniRule"/>
</dbReference>
<proteinExistence type="inferred from homology"/>
<dbReference type="PANTHER" id="PTHR11931">
    <property type="entry name" value="PHOSPHOGLYCERATE MUTASE"/>
    <property type="match status" value="1"/>
</dbReference>
<dbReference type="Pfam" id="PF00300">
    <property type="entry name" value="His_Phos_1"/>
    <property type="match status" value="1"/>
</dbReference>
<evidence type="ECO:0000256" key="3">
    <source>
        <dbReference type="ARBA" id="ARBA00022432"/>
    </source>
</evidence>
<feature type="site" description="Transition state stabilizer" evidence="6 9">
    <location>
        <position position="181"/>
    </location>
</feature>
<comment type="similarity">
    <text evidence="2 6">Belongs to the phosphoglycerate mutase family. BPG-dependent PGAM subfamily.</text>
</comment>
<dbReference type="InterPro" id="IPR001345">
    <property type="entry name" value="PG/BPGM_mutase_AS"/>
</dbReference>
<dbReference type="FunFam" id="3.40.50.1240:FF:000003">
    <property type="entry name" value="2,3-bisphosphoglycerate-dependent phosphoglycerate mutase"/>
    <property type="match status" value="1"/>
</dbReference>
<dbReference type="PATRIC" id="fig|1226633.4.peg.2372"/>
<comment type="catalytic activity">
    <reaction evidence="1 6 10">
        <text>(2R)-2-phosphoglycerate = (2R)-3-phosphoglycerate</text>
        <dbReference type="Rhea" id="RHEA:15901"/>
        <dbReference type="ChEBI" id="CHEBI:58272"/>
        <dbReference type="ChEBI" id="CHEBI:58289"/>
        <dbReference type="EC" id="5.4.2.11"/>
    </reaction>
</comment>
<dbReference type="PIRSF" id="PIRSF000709">
    <property type="entry name" value="6PFK_2-Ptase"/>
    <property type="match status" value="1"/>
</dbReference>
<reference evidence="11 12" key="1">
    <citation type="submission" date="2013-08" db="EMBL/GenBank/DDBJ databases">
        <title>An opportunistic ruminal bacterium that causes liver abscesses in cattle.</title>
        <authorList>
            <person name="Benahmed F.H."/>
            <person name="Rasmussen M."/>
            <person name="Harbottle H."/>
            <person name="Soppet D."/>
            <person name="Nagaraja T.G."/>
            <person name="Davidson M."/>
        </authorList>
    </citation>
    <scope>NUCLEOTIDE SEQUENCE [LARGE SCALE GENOMIC DNA]</scope>
    <source>
        <strain evidence="11 12">B35</strain>
    </source>
</reference>
<comment type="function">
    <text evidence="6 10">Catalyzes the interconversion of 2-phosphoglycerate and 3-phosphoglycerate.</text>
</comment>
<dbReference type="OrthoDB" id="9781415at2"/>
<dbReference type="EC" id="5.4.2.11" evidence="6 10"/>
<protein>
    <recommendedName>
        <fullName evidence="6 10">2,3-bisphosphoglycerate-dependent phosphoglycerate mutase</fullName>
        <shortName evidence="6">BPG-dependent PGAM</shortName>
        <shortName evidence="6">PGAM</shortName>
        <shortName evidence="6">Phosphoglyceromutase</shortName>
        <shortName evidence="6">dPGM</shortName>
        <ecNumber evidence="6 10">5.4.2.11</ecNumber>
    </recommendedName>
</protein>
<evidence type="ECO:0000256" key="7">
    <source>
        <dbReference type="PIRSR" id="PIRSR613078-1"/>
    </source>
</evidence>